<dbReference type="InterPro" id="IPR011051">
    <property type="entry name" value="RmlC_Cupin_sf"/>
</dbReference>
<dbReference type="Gene3D" id="2.60.120.10">
    <property type="entry name" value="Jelly Rolls"/>
    <property type="match status" value="1"/>
</dbReference>
<accession>A0A543K4M5</accession>
<dbReference type="PANTHER" id="PTHR46390:SF1">
    <property type="entry name" value="MANNOSE-1-PHOSPHATE GUANYLYLTRANSFERASE"/>
    <property type="match status" value="1"/>
</dbReference>
<keyword evidence="3" id="KW-0548">Nucleotidyltransferase</keyword>
<evidence type="ECO:0000259" key="1">
    <source>
        <dbReference type="Pfam" id="PF00483"/>
    </source>
</evidence>
<dbReference type="Gene3D" id="3.90.550.10">
    <property type="entry name" value="Spore Coat Polysaccharide Biosynthesis Protein SpsA, Chain A"/>
    <property type="match status" value="1"/>
</dbReference>
<dbReference type="InterPro" id="IPR029044">
    <property type="entry name" value="Nucleotide-diphossugar_trans"/>
</dbReference>
<evidence type="ECO:0000313" key="3">
    <source>
        <dbReference type="EMBL" id="TQM89994.1"/>
    </source>
</evidence>
<organism evidence="3 4">
    <name type="scientific">Roseinatronobacter monicus</name>
    <dbReference type="NCBI Taxonomy" id="393481"/>
    <lineage>
        <taxon>Bacteria</taxon>
        <taxon>Pseudomonadati</taxon>
        <taxon>Pseudomonadota</taxon>
        <taxon>Alphaproteobacteria</taxon>
        <taxon>Rhodobacterales</taxon>
        <taxon>Paracoccaceae</taxon>
        <taxon>Roseinatronobacter</taxon>
    </lineage>
</organism>
<evidence type="ECO:0000259" key="2">
    <source>
        <dbReference type="Pfam" id="PF22640"/>
    </source>
</evidence>
<proteinExistence type="predicted"/>
<dbReference type="GO" id="GO:0016853">
    <property type="term" value="F:isomerase activity"/>
    <property type="evidence" value="ECO:0007669"/>
    <property type="project" value="UniProtKB-KW"/>
</dbReference>
<keyword evidence="3" id="KW-0808">Transferase</keyword>
<evidence type="ECO:0000313" key="4">
    <source>
        <dbReference type="Proteomes" id="UP000320582"/>
    </source>
</evidence>
<name>A0A543K4M5_9RHOB</name>
<dbReference type="Proteomes" id="UP000320582">
    <property type="component" value="Unassembled WGS sequence"/>
</dbReference>
<keyword evidence="4" id="KW-1185">Reference proteome</keyword>
<dbReference type="PANTHER" id="PTHR46390">
    <property type="entry name" value="MANNOSE-1-PHOSPHATE GUANYLYLTRANSFERASE"/>
    <property type="match status" value="1"/>
</dbReference>
<feature type="domain" description="Nucleotidyl transferase" evidence="1">
    <location>
        <begin position="6"/>
        <end position="287"/>
    </location>
</feature>
<comment type="caution">
    <text evidence="3">The sequence shown here is derived from an EMBL/GenBank/DDBJ whole genome shotgun (WGS) entry which is preliminary data.</text>
</comment>
<keyword evidence="3" id="KW-0413">Isomerase</keyword>
<protein>
    <submittedName>
        <fullName evidence="3">Mannose-1-phosphate guanylyltransferase/mannose-6-phosphate isomerase</fullName>
    </submittedName>
</protein>
<gene>
    <name evidence="3" type="ORF">BD293_4313</name>
</gene>
<sequence>MTQITPVLLCGGSGTRLWPVSRKAMPKQFTRLLGQDTLYQAALTRLSGPGWEAPMVVTSEAYLGMACDQAVAAGVVPADFLVEPSARNTAPAILAAALHLAATDPDALLLIAPSDHAIPDARAFRDAVMVGAGPARNGQIVTFGICPTRAETGYGWLEMTEVPDDFAPRPMSLAGFVEKPHAARAEQMLAAGRYLWNAGIFLASAQTLITAFETHARGLMLPVRCALADATHRHGIVRLASGPWARAEDISVDYAVMERADNLCVVPFSAGWSDLGDWNAIWREGSSDESGVIIDGDVTAIDCHDSLLRSEVSGLELVGVGLTDIVAVAMGDTVLIAHRDRAQDVKEAVARLKAREAAQAEGFVTDADQWSRTEAEGMQYASRCVQITQSTEKTVPASAPETRWTVLAGRAFVSFPNEVVALTKGTSVSRQQGVAAQIRNPDNAPLVLLEVQEHRLTQKVAEHPTPFAIAAE</sequence>
<dbReference type="CDD" id="cd02509">
    <property type="entry name" value="GDP-M1P_Guanylyltransferase"/>
    <property type="match status" value="1"/>
</dbReference>
<dbReference type="InterPro" id="IPR049577">
    <property type="entry name" value="GMPP_N"/>
</dbReference>
<reference evidence="3 4" key="1">
    <citation type="submission" date="2019-06" db="EMBL/GenBank/DDBJ databases">
        <title>Genomic Encyclopedia of Archaeal and Bacterial Type Strains, Phase II (KMG-II): from individual species to whole genera.</title>
        <authorList>
            <person name="Goeker M."/>
        </authorList>
    </citation>
    <scope>NUCLEOTIDE SEQUENCE [LARGE SCALE GENOMIC DNA]</scope>
    <source>
        <strain evidence="3 4">DSM 18423</strain>
    </source>
</reference>
<dbReference type="SUPFAM" id="SSF51182">
    <property type="entry name" value="RmlC-like cupins"/>
    <property type="match status" value="1"/>
</dbReference>
<dbReference type="Pfam" id="PF00483">
    <property type="entry name" value="NTP_transferase"/>
    <property type="match status" value="1"/>
</dbReference>
<dbReference type="Pfam" id="PF22640">
    <property type="entry name" value="ManC_GMP_beta-helix"/>
    <property type="match status" value="1"/>
</dbReference>
<dbReference type="InterPro" id="IPR005835">
    <property type="entry name" value="NTP_transferase_dom"/>
</dbReference>
<feature type="domain" description="MannoseP isomerase/GMP-like beta-helix" evidence="2">
    <location>
        <begin position="298"/>
        <end position="352"/>
    </location>
</feature>
<dbReference type="GO" id="GO:0009298">
    <property type="term" value="P:GDP-mannose biosynthetic process"/>
    <property type="evidence" value="ECO:0007669"/>
    <property type="project" value="TreeGrafter"/>
</dbReference>
<dbReference type="AlphaFoldDB" id="A0A543K4M5"/>
<dbReference type="GO" id="GO:0004475">
    <property type="term" value="F:mannose-1-phosphate guanylyltransferase (GTP) activity"/>
    <property type="evidence" value="ECO:0007669"/>
    <property type="project" value="InterPro"/>
</dbReference>
<dbReference type="OrthoDB" id="9806359at2"/>
<dbReference type="RefSeq" id="WP_142085615.1">
    <property type="nucleotide sequence ID" value="NZ_VFPT01000004.1"/>
</dbReference>
<dbReference type="InterPro" id="IPR054566">
    <property type="entry name" value="ManC/GMP-like_b-helix"/>
</dbReference>
<dbReference type="EMBL" id="VFPT01000004">
    <property type="protein sequence ID" value="TQM89994.1"/>
    <property type="molecule type" value="Genomic_DNA"/>
</dbReference>
<dbReference type="InterPro" id="IPR014710">
    <property type="entry name" value="RmlC-like_jellyroll"/>
</dbReference>
<dbReference type="InterPro" id="IPR051161">
    <property type="entry name" value="Mannose-6P_isomerase_type2"/>
</dbReference>
<dbReference type="SUPFAM" id="SSF53448">
    <property type="entry name" value="Nucleotide-diphospho-sugar transferases"/>
    <property type="match status" value="1"/>
</dbReference>